<dbReference type="SUPFAM" id="SSF52540">
    <property type="entry name" value="P-loop containing nucleoside triphosphate hydrolases"/>
    <property type="match status" value="1"/>
</dbReference>
<proteinExistence type="predicted"/>
<dbReference type="AlphaFoldDB" id="A0A6L6QGY4"/>
<reference evidence="1 2" key="1">
    <citation type="submission" date="2019-11" db="EMBL/GenBank/DDBJ databases">
        <title>Type strains purchased from KCTC, JCM and DSMZ.</title>
        <authorList>
            <person name="Lu H."/>
        </authorList>
    </citation>
    <scope>NUCLEOTIDE SEQUENCE [LARGE SCALE GENOMIC DNA]</scope>
    <source>
        <strain evidence="1 2">JCM 31587</strain>
    </source>
</reference>
<dbReference type="Gene3D" id="3.40.50.300">
    <property type="entry name" value="P-loop containing nucleotide triphosphate hydrolases"/>
    <property type="match status" value="1"/>
</dbReference>
<evidence type="ECO:0000313" key="1">
    <source>
        <dbReference type="EMBL" id="MTW11360.1"/>
    </source>
</evidence>
<dbReference type="NCBIfam" id="NF033429">
    <property type="entry name" value="ImuA_translesion"/>
    <property type="match status" value="1"/>
</dbReference>
<protein>
    <submittedName>
        <fullName evidence="1">Translesion DNA synthesis-associated protein ImuA</fullName>
    </submittedName>
</protein>
<dbReference type="EMBL" id="WNKX01000008">
    <property type="protein sequence ID" value="MTW11360.1"/>
    <property type="molecule type" value="Genomic_DNA"/>
</dbReference>
<dbReference type="InterPro" id="IPR027417">
    <property type="entry name" value="P-loop_NTPase"/>
</dbReference>
<dbReference type="PIRSF" id="PIRSF037290">
    <property type="entry name" value="UCP037290"/>
    <property type="match status" value="1"/>
</dbReference>
<accession>A0A6L6QGY4</accession>
<dbReference type="Proteomes" id="UP000472320">
    <property type="component" value="Unassembled WGS sequence"/>
</dbReference>
<gene>
    <name evidence="1" type="primary">imuA</name>
    <name evidence="1" type="ORF">GM658_12215</name>
</gene>
<dbReference type="OrthoDB" id="9811176at2"/>
<name>A0A6L6QGY4_9BURK</name>
<organism evidence="1 2">
    <name type="scientific">Massilia eburnea</name>
    <dbReference type="NCBI Taxonomy" id="1776165"/>
    <lineage>
        <taxon>Bacteria</taxon>
        <taxon>Pseudomonadati</taxon>
        <taxon>Pseudomonadota</taxon>
        <taxon>Betaproteobacteria</taxon>
        <taxon>Burkholderiales</taxon>
        <taxon>Oxalobacteraceae</taxon>
        <taxon>Telluria group</taxon>
        <taxon>Massilia</taxon>
    </lineage>
</organism>
<evidence type="ECO:0000313" key="2">
    <source>
        <dbReference type="Proteomes" id="UP000472320"/>
    </source>
</evidence>
<comment type="caution">
    <text evidence="1">The sequence shown here is derived from an EMBL/GenBank/DDBJ whole genome shotgun (WGS) entry which is preliminary data.</text>
</comment>
<sequence length="228" mass="24711">MALFDPQPLHPALWLASQLSKGATSCVDTGIPVLSHQLPGGGWPTGVLTELLLQQPGIGELRLLQATLSSLKNPVAMLQPPYNPQTLALDLPPQQLLWIRNTGKTADSLWAAEQILRSGSCGAVLLWQQHIRNESLRRLHLAAQCGETLFFLLRPIAAAQDSSPAPLRLALRPAPGGIHIEFVKRRGPQRDTPLFLPLTPTLLQRHASVDRPLPAPATARSVLPQLVG</sequence>
<dbReference type="InterPro" id="IPR017166">
    <property type="entry name" value="UCP037290"/>
</dbReference>
<dbReference type="RefSeq" id="WP_155454324.1">
    <property type="nucleotide sequence ID" value="NZ_WNKX01000008.1"/>
</dbReference>
<dbReference type="InterPro" id="IPR047610">
    <property type="entry name" value="ImuA_translesion"/>
</dbReference>
<keyword evidence="2" id="KW-1185">Reference proteome</keyword>